<evidence type="ECO:0000256" key="6">
    <source>
        <dbReference type="SAM" id="Phobius"/>
    </source>
</evidence>
<evidence type="ECO:0000259" key="7">
    <source>
        <dbReference type="Pfam" id="PF02687"/>
    </source>
</evidence>
<evidence type="ECO:0000256" key="5">
    <source>
        <dbReference type="ARBA" id="ARBA00023136"/>
    </source>
</evidence>
<dbReference type="InterPro" id="IPR003838">
    <property type="entry name" value="ABC3_permease_C"/>
</dbReference>
<keyword evidence="9" id="KW-1185">Reference proteome</keyword>
<feature type="transmembrane region" description="Helical" evidence="6">
    <location>
        <begin position="355"/>
        <end position="373"/>
    </location>
</feature>
<name>A0ABN2HWR2_9ACTN</name>
<dbReference type="Proteomes" id="UP001499851">
    <property type="component" value="Unassembled WGS sequence"/>
</dbReference>
<feature type="transmembrane region" description="Helical" evidence="6">
    <location>
        <begin position="258"/>
        <end position="287"/>
    </location>
</feature>
<evidence type="ECO:0000256" key="2">
    <source>
        <dbReference type="ARBA" id="ARBA00022475"/>
    </source>
</evidence>
<feature type="transmembrane region" description="Helical" evidence="6">
    <location>
        <begin position="751"/>
        <end position="775"/>
    </location>
</feature>
<reference evidence="8 9" key="1">
    <citation type="journal article" date="2019" name="Int. J. Syst. Evol. Microbiol.">
        <title>The Global Catalogue of Microorganisms (GCM) 10K type strain sequencing project: providing services to taxonomists for standard genome sequencing and annotation.</title>
        <authorList>
            <consortium name="The Broad Institute Genomics Platform"/>
            <consortium name="The Broad Institute Genome Sequencing Center for Infectious Disease"/>
            <person name="Wu L."/>
            <person name="Ma J."/>
        </authorList>
    </citation>
    <scope>NUCLEOTIDE SEQUENCE [LARGE SCALE GENOMIC DNA]</scope>
    <source>
        <strain evidence="8 9">JCM 16001</strain>
    </source>
</reference>
<evidence type="ECO:0000256" key="3">
    <source>
        <dbReference type="ARBA" id="ARBA00022692"/>
    </source>
</evidence>
<accession>A0ABN2HWR2</accession>
<keyword evidence="2" id="KW-1003">Cell membrane</keyword>
<dbReference type="EMBL" id="BAAAQF010000034">
    <property type="protein sequence ID" value="GAA1694860.1"/>
    <property type="molecule type" value="Genomic_DNA"/>
</dbReference>
<dbReference type="Pfam" id="PF02687">
    <property type="entry name" value="FtsX"/>
    <property type="match status" value="2"/>
</dbReference>
<feature type="domain" description="ABC3 transporter permease C-terminal" evidence="7">
    <location>
        <begin position="265"/>
        <end position="378"/>
    </location>
</feature>
<dbReference type="PANTHER" id="PTHR30287:SF1">
    <property type="entry name" value="INNER MEMBRANE PROTEIN"/>
    <property type="match status" value="1"/>
</dbReference>
<feature type="transmembrane region" description="Helical" evidence="6">
    <location>
        <begin position="698"/>
        <end position="720"/>
    </location>
</feature>
<evidence type="ECO:0000256" key="4">
    <source>
        <dbReference type="ARBA" id="ARBA00022989"/>
    </source>
</evidence>
<evidence type="ECO:0000313" key="9">
    <source>
        <dbReference type="Proteomes" id="UP001499851"/>
    </source>
</evidence>
<comment type="caution">
    <text evidence="8">The sequence shown here is derived from an EMBL/GenBank/DDBJ whole genome shotgun (WGS) entry which is preliminary data.</text>
</comment>
<proteinExistence type="predicted"/>
<keyword evidence="5 6" id="KW-0472">Membrane</keyword>
<feature type="transmembrane region" description="Helical" evidence="6">
    <location>
        <begin position="430"/>
        <end position="455"/>
    </location>
</feature>
<dbReference type="PANTHER" id="PTHR30287">
    <property type="entry name" value="MEMBRANE COMPONENT OF PREDICTED ABC SUPERFAMILY METABOLITE UPTAKE TRANSPORTER"/>
    <property type="match status" value="1"/>
</dbReference>
<feature type="domain" description="ABC3 transporter permease C-terminal" evidence="7">
    <location>
        <begin position="710"/>
        <end position="815"/>
    </location>
</feature>
<keyword evidence="4 6" id="KW-1133">Transmembrane helix</keyword>
<feature type="transmembrane region" description="Helical" evidence="6">
    <location>
        <begin position="406"/>
        <end position="424"/>
    </location>
</feature>
<feature type="transmembrane region" description="Helical" evidence="6">
    <location>
        <begin position="787"/>
        <end position="807"/>
    </location>
</feature>
<sequence length="824" mass="81350">MPATLPTGRLGMAGPSLRMARRRLPGLVAVGLAVAGGAALLTVAAVLAQTGLTSHLGPQRLADADILVAATQTHPVPEDVDLALPERETVDAGLLDTVAAVPGVEAAVADVAFAARIDEPALGAADGHAWDTAALTGAALDGRAPGPDEAVLDTATADAAGLTIGDTLQVTTPTGTTGLRVTGLTDAPGLHTDAATARALAGLDADEADFIAVRAEPGADAETVAAALRDALPALDVATGDARGDVERLAEATATGDLVALAFSMGGTIVLLVGFITAGALGVAVAGQRRDLALLRAVGATPRQVRRLIAAQASAAAAVALVPGIAAGHLLAGAFTGFLADSGMLPAGLPLARGPIGPLAVAAVLLLTVQVAARGAARRTSRLPATAAVAESRVEPAAPGPVRTTIGFILLIAAAAQSILPLAVPGETAFIAAVTATLTAVIGFALAGPVLVGLLTRRAAKRLDAHTPAPMWLAVKNNRAYARRTAGAVAVLALAVGLTITQVFSQTTYTAVTAAEIEAGATADATVTGPVSAADLAALGEEPGVDAAVGVAQTTVLRALGDGGVESFPALAFTPGVGAVADLGAAAGDLADLRGDTVAVSAASARLWGVDVGDRVDLVLPNGTEASPEVVATYERGFGFGSIVLAADLLDGPRFYDAALVAGDAGAVSAWAAAVPGLAVATGAAVPQAPAGMTPDQWISLMATLAMTGYVLLGTANGLVAATSRRRTEFASLRAVGATPRQVQAMVTREALVTAAVAVGAGLAFSVLPMAILGLGFLGKPWPQGPLWVIPATVAVAVLIAWAATAIPTRRALAGPPTAALAVD</sequence>
<gene>
    <name evidence="8" type="ORF">GCM10009830_48370</name>
</gene>
<dbReference type="RefSeq" id="WP_344492480.1">
    <property type="nucleotide sequence ID" value="NZ_BAAAQF010000034.1"/>
</dbReference>
<organism evidence="8 9">
    <name type="scientific">Glycomyces endophyticus</name>
    <dbReference type="NCBI Taxonomy" id="480996"/>
    <lineage>
        <taxon>Bacteria</taxon>
        <taxon>Bacillati</taxon>
        <taxon>Actinomycetota</taxon>
        <taxon>Actinomycetes</taxon>
        <taxon>Glycomycetales</taxon>
        <taxon>Glycomycetaceae</taxon>
        <taxon>Glycomyces</taxon>
    </lineage>
</organism>
<feature type="transmembrane region" description="Helical" evidence="6">
    <location>
        <begin position="486"/>
        <end position="504"/>
    </location>
</feature>
<keyword evidence="3 6" id="KW-0812">Transmembrane</keyword>
<evidence type="ECO:0000313" key="8">
    <source>
        <dbReference type="EMBL" id="GAA1694860.1"/>
    </source>
</evidence>
<dbReference type="InterPro" id="IPR038766">
    <property type="entry name" value="Membrane_comp_ABC_pdt"/>
</dbReference>
<comment type="subcellular location">
    <subcellularLocation>
        <location evidence="1">Cell membrane</location>
        <topology evidence="1">Multi-pass membrane protein</topology>
    </subcellularLocation>
</comment>
<feature type="transmembrane region" description="Helical" evidence="6">
    <location>
        <begin position="308"/>
        <end position="335"/>
    </location>
</feature>
<evidence type="ECO:0000256" key="1">
    <source>
        <dbReference type="ARBA" id="ARBA00004651"/>
    </source>
</evidence>
<protein>
    <submittedName>
        <fullName evidence="8">FtsX-like permease family protein</fullName>
    </submittedName>
</protein>